<evidence type="ECO:0000313" key="1">
    <source>
        <dbReference type="EMBL" id="CAG8461304.1"/>
    </source>
</evidence>
<accession>A0ACA9K9W2</accession>
<reference evidence="1" key="1">
    <citation type="submission" date="2021-06" db="EMBL/GenBank/DDBJ databases">
        <authorList>
            <person name="Kallberg Y."/>
            <person name="Tangrot J."/>
            <person name="Rosling A."/>
        </authorList>
    </citation>
    <scope>NUCLEOTIDE SEQUENCE</scope>
    <source>
        <strain evidence="1">IL203A</strain>
    </source>
</reference>
<protein>
    <submittedName>
        <fullName evidence="1">4206_t:CDS:1</fullName>
    </submittedName>
</protein>
<evidence type="ECO:0000313" key="2">
    <source>
        <dbReference type="Proteomes" id="UP000789702"/>
    </source>
</evidence>
<sequence>MAIRDRKNTEGCFKAIKNPKDFADKWWNNCVVKYYNMICRISIELFRATFFFLSVGITSFSIVIFWYIRIVFSVNNADTTTRMSKIFIGIDKSKTPKEVKGTSEKIEFRGYFYFICDELTRFYDSIRGNKLMRQYIGIKFEDN</sequence>
<keyword evidence="2" id="KW-1185">Reference proteome</keyword>
<organism evidence="1 2">
    <name type="scientific">Dentiscutata heterogama</name>
    <dbReference type="NCBI Taxonomy" id="1316150"/>
    <lineage>
        <taxon>Eukaryota</taxon>
        <taxon>Fungi</taxon>
        <taxon>Fungi incertae sedis</taxon>
        <taxon>Mucoromycota</taxon>
        <taxon>Glomeromycotina</taxon>
        <taxon>Glomeromycetes</taxon>
        <taxon>Diversisporales</taxon>
        <taxon>Gigasporaceae</taxon>
        <taxon>Dentiscutata</taxon>
    </lineage>
</organism>
<dbReference type="EMBL" id="CAJVPU010000759">
    <property type="protein sequence ID" value="CAG8461304.1"/>
    <property type="molecule type" value="Genomic_DNA"/>
</dbReference>
<name>A0ACA9K9W2_9GLOM</name>
<dbReference type="Proteomes" id="UP000789702">
    <property type="component" value="Unassembled WGS sequence"/>
</dbReference>
<comment type="caution">
    <text evidence="1">The sequence shown here is derived from an EMBL/GenBank/DDBJ whole genome shotgun (WGS) entry which is preliminary data.</text>
</comment>
<gene>
    <name evidence="1" type="ORF">DHETER_LOCUS1295</name>
</gene>
<proteinExistence type="predicted"/>